<dbReference type="InterPro" id="IPR006059">
    <property type="entry name" value="SBP"/>
</dbReference>
<keyword evidence="1" id="KW-0472">Membrane</keyword>
<dbReference type="PANTHER" id="PTHR42779">
    <property type="entry name" value="PROTEIN YNJB"/>
    <property type="match status" value="1"/>
</dbReference>
<feature type="transmembrane region" description="Helical" evidence="1">
    <location>
        <begin position="53"/>
        <end position="73"/>
    </location>
</feature>
<accession>A0A2S2E7T1</accession>
<reference evidence="2 3" key="1">
    <citation type="submission" date="2018-05" db="EMBL/GenBank/DDBJ databases">
        <title>Salinimonas sp. HMF8227 Genome sequencing and assembly.</title>
        <authorList>
            <person name="Kang H."/>
            <person name="Kang J."/>
            <person name="Cha I."/>
            <person name="Kim H."/>
            <person name="Joh K."/>
        </authorList>
    </citation>
    <scope>NUCLEOTIDE SEQUENCE [LARGE SCALE GENOMIC DNA]</scope>
    <source>
        <strain evidence="2 3">HMF8227</strain>
    </source>
</reference>
<dbReference type="AlphaFoldDB" id="A0A2S2E7T1"/>
<keyword evidence="3" id="KW-1185">Reference proteome</keyword>
<dbReference type="KEGG" id="salh:HMF8227_02555"/>
<dbReference type="Gene3D" id="3.40.190.10">
    <property type="entry name" value="Periplasmic binding protein-like II"/>
    <property type="match status" value="2"/>
</dbReference>
<dbReference type="InterPro" id="IPR027020">
    <property type="entry name" value="YnjB"/>
</dbReference>
<evidence type="ECO:0000256" key="1">
    <source>
        <dbReference type="SAM" id="Phobius"/>
    </source>
</evidence>
<dbReference type="Pfam" id="PF13416">
    <property type="entry name" value="SBP_bac_8"/>
    <property type="match status" value="1"/>
</dbReference>
<dbReference type="EMBL" id="CP029347">
    <property type="protein sequence ID" value="AWL13007.1"/>
    <property type="molecule type" value="Genomic_DNA"/>
</dbReference>
<dbReference type="PANTHER" id="PTHR42779:SF1">
    <property type="entry name" value="PROTEIN YNJB"/>
    <property type="match status" value="1"/>
</dbReference>
<organism evidence="2 3">
    <name type="scientific">Saliniradius amylolyticus</name>
    <dbReference type="NCBI Taxonomy" id="2183582"/>
    <lineage>
        <taxon>Bacteria</taxon>
        <taxon>Pseudomonadati</taxon>
        <taxon>Pseudomonadota</taxon>
        <taxon>Gammaproteobacteria</taxon>
        <taxon>Alteromonadales</taxon>
        <taxon>Alteromonadaceae</taxon>
        <taxon>Saliniradius</taxon>
    </lineage>
</organism>
<sequence length="425" mass="48189">MRLEDQRGQTELPAPYLRYFGGRSCWQGYAKGISCLSDHNSLRIKRLFLSNGMISFLMKFLLLILSLVSNALWATPDWAQIQQQARGQTVYFYAWGGSDAVNNYLRWASRELAKQDVRLRHVKVADISQALARLKAEGGRSSAIDLMWVNGENFHFLKQAGLLKPELWQRIPNARHLDTERLPLENDFGEPVDGLEVPWGLGQFNIIARQGLFKGQSMTPESLMAVAKTHPNQLSYPKPPEFHGTTFIKQLLVGLTDNDTRLHQPATAESQRALLPILWAYLDQLHPLLWQQGQAFPSGAAEQTRLLTQGELAMTVSFNPGQWQKQRRLGKLPRHSQQHYFTTGAITNSHYLAIPATAPNWQGAMVVIEFLLSQEAQRKKAQGNWGDPPVVTPLTEQTHLLPAARELHSSWQSVLEQQWQQRYGS</sequence>
<evidence type="ECO:0000313" key="3">
    <source>
        <dbReference type="Proteomes" id="UP000245728"/>
    </source>
</evidence>
<keyword evidence="1" id="KW-0812">Transmembrane</keyword>
<dbReference type="SUPFAM" id="SSF53850">
    <property type="entry name" value="Periplasmic binding protein-like II"/>
    <property type="match status" value="1"/>
</dbReference>
<keyword evidence="1" id="KW-1133">Transmembrane helix</keyword>
<gene>
    <name evidence="2" type="ORF">HMF8227_02555</name>
</gene>
<dbReference type="NCBIfam" id="NF008633">
    <property type="entry name" value="PRK11622.1"/>
    <property type="match status" value="1"/>
</dbReference>
<protein>
    <submittedName>
        <fullName evidence="2">Protein YnjB</fullName>
    </submittedName>
</protein>
<dbReference type="PIRSF" id="PIRSF029172">
    <property type="entry name" value="UCP029172_ABC_sbc_YnjB"/>
    <property type="match status" value="1"/>
</dbReference>
<evidence type="ECO:0000313" key="2">
    <source>
        <dbReference type="EMBL" id="AWL13007.1"/>
    </source>
</evidence>
<name>A0A2S2E7T1_9ALTE</name>
<dbReference type="Proteomes" id="UP000245728">
    <property type="component" value="Chromosome"/>
</dbReference>
<proteinExistence type="predicted"/>